<comment type="caution">
    <text evidence="1">The sequence shown here is derived from an EMBL/GenBank/DDBJ whole genome shotgun (WGS) entry which is preliminary data.</text>
</comment>
<dbReference type="Pfam" id="PF11848">
    <property type="entry name" value="DUF3368"/>
    <property type="match status" value="1"/>
</dbReference>
<name>A0A5M6D873_9BACT</name>
<organism evidence="1 2">
    <name type="scientific">Adhaeribacter rhizoryzae</name>
    <dbReference type="NCBI Taxonomy" id="2607907"/>
    <lineage>
        <taxon>Bacteria</taxon>
        <taxon>Pseudomonadati</taxon>
        <taxon>Bacteroidota</taxon>
        <taxon>Cytophagia</taxon>
        <taxon>Cytophagales</taxon>
        <taxon>Hymenobacteraceae</taxon>
        <taxon>Adhaeribacter</taxon>
    </lineage>
</organism>
<proteinExistence type="predicted"/>
<dbReference type="InterPro" id="IPR021799">
    <property type="entry name" value="PIN-like_prokaryotic"/>
</dbReference>
<dbReference type="PANTHER" id="PTHR39550">
    <property type="entry name" value="SLL0658 PROTEIN"/>
    <property type="match status" value="1"/>
</dbReference>
<evidence type="ECO:0000313" key="1">
    <source>
        <dbReference type="EMBL" id="KAA5542502.1"/>
    </source>
</evidence>
<dbReference type="PANTHER" id="PTHR39550:SF1">
    <property type="entry name" value="SLL0658 PROTEIN"/>
    <property type="match status" value="1"/>
</dbReference>
<evidence type="ECO:0000313" key="2">
    <source>
        <dbReference type="Proteomes" id="UP000323426"/>
    </source>
</evidence>
<keyword evidence="2" id="KW-1185">Reference proteome</keyword>
<sequence length="151" mass="16707">MPELIICDTSCLILLDKLNKLDLLKLCYSNIYITTEIAEGFGKTLPDWLIIKEASNQALQQTLTQILGRGEASAIALTFDIPDNVVVLDDLKARKIAKSLNLKITGSLGILVKAKQQGFIEKLSPILEQVQQTNFRIAENIIRKILATVGE</sequence>
<protein>
    <submittedName>
        <fullName evidence="1">DUF3368 domain-containing protein</fullName>
    </submittedName>
</protein>
<reference evidence="1 2" key="1">
    <citation type="submission" date="2019-09" db="EMBL/GenBank/DDBJ databases">
        <title>Genome sequence and assembly of Adhaeribacter sp.</title>
        <authorList>
            <person name="Chhetri G."/>
        </authorList>
    </citation>
    <scope>NUCLEOTIDE SEQUENCE [LARGE SCALE GENOMIC DNA]</scope>
    <source>
        <strain evidence="1 2">DK36</strain>
    </source>
</reference>
<dbReference type="Proteomes" id="UP000323426">
    <property type="component" value="Unassembled WGS sequence"/>
</dbReference>
<accession>A0A5M6D873</accession>
<gene>
    <name evidence="1" type="ORF">F0145_18810</name>
</gene>
<dbReference type="RefSeq" id="WP_150090826.1">
    <property type="nucleotide sequence ID" value="NZ_VWSF01000017.1"/>
</dbReference>
<dbReference type="AlphaFoldDB" id="A0A5M6D873"/>
<dbReference type="EMBL" id="VWSF01000017">
    <property type="protein sequence ID" value="KAA5542502.1"/>
    <property type="molecule type" value="Genomic_DNA"/>
</dbReference>